<reference evidence="1 2" key="1">
    <citation type="submission" date="2023-07" db="EMBL/GenBank/DDBJ databases">
        <title>Sorghum-associated microbial communities from plants grown in Nebraska, USA.</title>
        <authorList>
            <person name="Schachtman D."/>
        </authorList>
    </citation>
    <scope>NUCLEOTIDE SEQUENCE [LARGE SCALE GENOMIC DNA]</scope>
    <source>
        <strain evidence="1 2">4129</strain>
    </source>
</reference>
<organism evidence="1 2">
    <name type="scientific">Flavobacterium piscis</name>
    <dbReference type="NCBI Taxonomy" id="1114874"/>
    <lineage>
        <taxon>Bacteria</taxon>
        <taxon>Pseudomonadati</taxon>
        <taxon>Bacteroidota</taxon>
        <taxon>Flavobacteriia</taxon>
        <taxon>Flavobacteriales</taxon>
        <taxon>Flavobacteriaceae</taxon>
        <taxon>Flavobacterium</taxon>
    </lineage>
</organism>
<comment type="caution">
    <text evidence="1">The sequence shown here is derived from an EMBL/GenBank/DDBJ whole genome shotgun (WGS) entry which is preliminary data.</text>
</comment>
<proteinExistence type="predicted"/>
<dbReference type="EMBL" id="JAVDWQ010000005">
    <property type="protein sequence ID" value="MDR7209902.1"/>
    <property type="molecule type" value="Genomic_DNA"/>
</dbReference>
<sequence>MIYPKMLLANFEGYNSEKKCYSNCFLIFRESNFSKLWFYQKIASQNVVVCSEIKINYLIREYCEQDGGDVWEAYKVAEVEEYSFNDFSEISFSNIFHYGIPRYSESDFESLINQLGGRKVPETTTKTPDFLIESIAIELKDLQNESMYDKGRRKAIAKIFENESNLAVCLNFESIEEEYLTAYTRLITNSIKNIIKKASTQIKEYSKTNEVEYAGVFLLNTGYFSLEHALFKAIVEDILNRETNTIKFAYIFTQCVLHNTVGDLRSDYKQDFIGTVPAILKPIEQATSQLTERKMSSIFQPSSDGGNVIPPQQPISFFEDGKIFYWKPERLKPSISFE</sequence>
<dbReference type="Proteomes" id="UP001269081">
    <property type="component" value="Unassembled WGS sequence"/>
</dbReference>
<dbReference type="RefSeq" id="WP_310280480.1">
    <property type="nucleotide sequence ID" value="NZ_JAVDWQ010000005.1"/>
</dbReference>
<evidence type="ECO:0000313" key="1">
    <source>
        <dbReference type="EMBL" id="MDR7209902.1"/>
    </source>
</evidence>
<name>A0ABU1Y6P9_9FLAO</name>
<keyword evidence="2" id="KW-1185">Reference proteome</keyword>
<evidence type="ECO:0008006" key="3">
    <source>
        <dbReference type="Google" id="ProtNLM"/>
    </source>
</evidence>
<gene>
    <name evidence="1" type="ORF">J2W48_001841</name>
</gene>
<evidence type="ECO:0000313" key="2">
    <source>
        <dbReference type="Proteomes" id="UP001269081"/>
    </source>
</evidence>
<accession>A0ABU1Y6P9</accession>
<protein>
    <recommendedName>
        <fullName evidence="3">Cytoplasmic protein</fullName>
    </recommendedName>
</protein>